<dbReference type="AlphaFoldDB" id="A0A450UW01"/>
<dbReference type="PANTHER" id="PTHR19879:SF9">
    <property type="entry name" value="TRANSCRIPTION INITIATION FACTOR TFIID SUBUNIT 5"/>
    <property type="match status" value="1"/>
</dbReference>
<dbReference type="PANTHER" id="PTHR19879">
    <property type="entry name" value="TRANSCRIPTION INITIATION FACTOR TFIID"/>
    <property type="match status" value="1"/>
</dbReference>
<protein>
    <submittedName>
        <fullName evidence="4">Caspase domain-containing protein</fullName>
    </submittedName>
</protein>
<evidence type="ECO:0000313" key="4">
    <source>
        <dbReference type="EMBL" id="VFJ96702.1"/>
    </source>
</evidence>
<evidence type="ECO:0000256" key="1">
    <source>
        <dbReference type="PROSITE-ProRule" id="PRU00221"/>
    </source>
</evidence>
<dbReference type="EMBL" id="CAADFI010000096">
    <property type="protein sequence ID" value="VFJ96702.1"/>
    <property type="molecule type" value="Genomic_DNA"/>
</dbReference>
<reference evidence="4" key="1">
    <citation type="submission" date="2019-02" db="EMBL/GenBank/DDBJ databases">
        <authorList>
            <person name="Gruber-Vodicka R. H."/>
            <person name="Seah K. B. B."/>
        </authorList>
    </citation>
    <scope>NUCLEOTIDE SEQUENCE</scope>
    <source>
        <strain evidence="4">BECK_SA2B20</strain>
    </source>
</reference>
<feature type="repeat" description="WD" evidence="1">
    <location>
        <begin position="49"/>
        <end position="90"/>
    </location>
</feature>
<dbReference type="SUPFAM" id="SSF50998">
    <property type="entry name" value="Quinoprotein alcohol dehydrogenase-like"/>
    <property type="match status" value="1"/>
</dbReference>
<accession>A0A450UW01</accession>
<dbReference type="InterPro" id="IPR001680">
    <property type="entry name" value="WD40_rpt"/>
</dbReference>
<keyword evidence="1" id="KW-0853">WD repeat</keyword>
<name>A0A450UW01_9GAMM</name>
<dbReference type="InterPro" id="IPR011047">
    <property type="entry name" value="Quinoprotein_ADH-like_sf"/>
</dbReference>
<dbReference type="InterPro" id="IPR029030">
    <property type="entry name" value="Caspase-like_dom_sf"/>
</dbReference>
<organism evidence="4">
    <name type="scientific">Candidatus Kentrum eta</name>
    <dbReference type="NCBI Taxonomy" id="2126337"/>
    <lineage>
        <taxon>Bacteria</taxon>
        <taxon>Pseudomonadati</taxon>
        <taxon>Pseudomonadota</taxon>
        <taxon>Gammaproteobacteria</taxon>
        <taxon>Candidatus Kentrum</taxon>
    </lineage>
</organism>
<feature type="domain" description="Peptidase C14 caspase" evidence="3">
    <location>
        <begin position="789"/>
        <end position="1037"/>
    </location>
</feature>
<dbReference type="InterPro" id="IPR011600">
    <property type="entry name" value="Pept_C14_caspase"/>
</dbReference>
<sequence length="1050" mass="113467">MAPPGLLLLWLTGCQTNPIQDFVQSLPTPPRSTTNAGASPHHPHPRIEVGMHTAAINHIAVDAAGCRLATVSDDKTARLWSLSADKRQSIQLARVLRPPLGDGNEGRLYAVAIAPDGERVAVAGRTRAGGETHNIYLFEPTSGQLVKRLGGLPHVITALAWSPDGRFLAAGLAGPNGIRVWETALWQPVGADPGYYTPDYGDDSYSVAFAHDGRLVSTSWDGYLRLYDPSMTLLAKAKAPGGERPFTARFSPDDQHIAVGFDDTPSVNVLSADDLSLSFTPDTEGVDNGDLAEVAWSRDGQRLYAAGRYVKDGKNPVRIWAESGRGPWREAPLAEDTIVGLALLADGDLAWGATDPAFGLLIRDKDKPPRRGATCRARTGTDMAREALPDPQGSVVPLGGGWTRIEHGPPLADLRDMHRHLLVSEDGGQIRFAFEPDGKRPTRFHLTERRLQPMDADDDLGPAPDGLRPPRTEAPDLAISDWEDTTAPTFDGEPLPLGDGEIARSLAIAPSGRHFLLGASETLRGFDSKGRQHWRTPVPGEVWGVNISGDGRLAVAALGDGTLRWYRMADGEELLALFPHPDGKRWALWTPEGFFDHGPGGERLIGYSLNRSPEAAGAFVPVDRIYDRLYRPDLVRARFIDDKDKRRVTRAKTDDVGQVLARGLPPAIEIVGPLAGTHRRPGSEADAPYRSTRRVLEIALRLTDRGGGIGRVVLRVDGVTVSQLAGRPENAAGAEGRIVAYRYPLTLSNGLHEITVSAFNGADQVASAPATARVRVKAPDQHPPRLMGLAVGIDDYRDPSLGLNYAVGDARAVAGALARRGVRLFDRVDIRVLTEAEANRAAIVAALEGLQKAMRATDVFVLYLSGHGLGQNGRYFFLPQEFLYRKKASLTQEALSGEALRDLMANIPAHKKVVILDTCHAGAGIPILGRFRTPLSALADPRRGGGRFAVRIALDRLGRATGSAILAATSERQPAVEGYREHGVFTHALLSGLAGGANRDRDRDVAVDELADYLHQQTPRLSMKKWGYEQSPTIQRVTGQSFPLVGAWGN</sequence>
<feature type="region of interest" description="Disordered" evidence="2">
    <location>
        <begin position="23"/>
        <end position="46"/>
    </location>
</feature>
<gene>
    <name evidence="4" type="ORF">BECKH772B_GA0070898_100968</name>
</gene>
<proteinExistence type="predicted"/>
<dbReference type="InterPro" id="IPR015943">
    <property type="entry name" value="WD40/YVTN_repeat-like_dom_sf"/>
</dbReference>
<evidence type="ECO:0000256" key="2">
    <source>
        <dbReference type="SAM" id="MobiDB-lite"/>
    </source>
</evidence>
<feature type="compositionally biased region" description="Polar residues" evidence="2">
    <location>
        <begin position="23"/>
        <end position="37"/>
    </location>
</feature>
<dbReference type="GO" id="GO:0004197">
    <property type="term" value="F:cysteine-type endopeptidase activity"/>
    <property type="evidence" value="ECO:0007669"/>
    <property type="project" value="InterPro"/>
</dbReference>
<dbReference type="GO" id="GO:0006508">
    <property type="term" value="P:proteolysis"/>
    <property type="evidence" value="ECO:0007669"/>
    <property type="project" value="InterPro"/>
</dbReference>
<evidence type="ECO:0000259" key="3">
    <source>
        <dbReference type="Pfam" id="PF00656"/>
    </source>
</evidence>
<feature type="region of interest" description="Disordered" evidence="2">
    <location>
        <begin position="454"/>
        <end position="473"/>
    </location>
</feature>
<dbReference type="Gene3D" id="3.40.50.1460">
    <property type="match status" value="1"/>
</dbReference>
<dbReference type="Pfam" id="PF00656">
    <property type="entry name" value="Peptidase_C14"/>
    <property type="match status" value="1"/>
</dbReference>
<dbReference type="PROSITE" id="PS50082">
    <property type="entry name" value="WD_REPEATS_2"/>
    <property type="match status" value="1"/>
</dbReference>
<dbReference type="SMART" id="SM00320">
    <property type="entry name" value="WD40"/>
    <property type="match status" value="5"/>
</dbReference>
<dbReference type="SUPFAM" id="SSF52129">
    <property type="entry name" value="Caspase-like"/>
    <property type="match status" value="1"/>
</dbReference>
<dbReference type="Pfam" id="PF00400">
    <property type="entry name" value="WD40"/>
    <property type="match status" value="3"/>
</dbReference>
<dbReference type="Gene3D" id="2.130.10.10">
    <property type="entry name" value="YVTN repeat-like/Quinoprotein amine dehydrogenase"/>
    <property type="match status" value="3"/>
</dbReference>